<dbReference type="AlphaFoldDB" id="A0A0A9GGM9"/>
<name>A0A0A9GGM9_ARUDO</name>
<protein>
    <submittedName>
        <fullName evidence="1">Uncharacterized protein</fullName>
    </submittedName>
</protein>
<reference evidence="1" key="1">
    <citation type="submission" date="2014-09" db="EMBL/GenBank/DDBJ databases">
        <authorList>
            <person name="Magalhaes I.L.F."/>
            <person name="Oliveira U."/>
            <person name="Santos F.R."/>
            <person name="Vidigal T.H.D.A."/>
            <person name="Brescovit A.D."/>
            <person name="Santos A.J."/>
        </authorList>
    </citation>
    <scope>NUCLEOTIDE SEQUENCE</scope>
    <source>
        <tissue evidence="1">Shoot tissue taken approximately 20 cm above the soil surface</tissue>
    </source>
</reference>
<accession>A0A0A9GGM9</accession>
<dbReference type="EMBL" id="GBRH01174289">
    <property type="protein sequence ID" value="JAE23607.1"/>
    <property type="molecule type" value="Transcribed_RNA"/>
</dbReference>
<reference evidence="1" key="2">
    <citation type="journal article" date="2015" name="Data Brief">
        <title>Shoot transcriptome of the giant reed, Arundo donax.</title>
        <authorList>
            <person name="Barrero R.A."/>
            <person name="Guerrero F.D."/>
            <person name="Moolhuijzen P."/>
            <person name="Goolsby J.A."/>
            <person name="Tidwell J."/>
            <person name="Bellgard S.E."/>
            <person name="Bellgard M.I."/>
        </authorList>
    </citation>
    <scope>NUCLEOTIDE SEQUENCE</scope>
    <source>
        <tissue evidence="1">Shoot tissue taken approximately 20 cm above the soil surface</tissue>
    </source>
</reference>
<sequence>MDWFVLCSHCYLPLPECSVVRIWTSHPRKLHQRI</sequence>
<evidence type="ECO:0000313" key="1">
    <source>
        <dbReference type="EMBL" id="JAE23607.1"/>
    </source>
</evidence>
<proteinExistence type="predicted"/>
<organism evidence="1">
    <name type="scientific">Arundo donax</name>
    <name type="common">Giant reed</name>
    <name type="synonym">Donax arundinaceus</name>
    <dbReference type="NCBI Taxonomy" id="35708"/>
    <lineage>
        <taxon>Eukaryota</taxon>
        <taxon>Viridiplantae</taxon>
        <taxon>Streptophyta</taxon>
        <taxon>Embryophyta</taxon>
        <taxon>Tracheophyta</taxon>
        <taxon>Spermatophyta</taxon>
        <taxon>Magnoliopsida</taxon>
        <taxon>Liliopsida</taxon>
        <taxon>Poales</taxon>
        <taxon>Poaceae</taxon>
        <taxon>PACMAD clade</taxon>
        <taxon>Arundinoideae</taxon>
        <taxon>Arundineae</taxon>
        <taxon>Arundo</taxon>
    </lineage>
</organism>